<sequence>MLLESLVPLVERHDLFMFDLDGVIYVGPDAVPGVPEVLRRMSAAGVGAAFVTNNAARPTAVVAEHLRELGIDCSDEDVVNSAQAAAALVAGSHPQGSKVLVVGGPGLEAAISEVGLVPTTDATDPDVVEVLTGYGPDVVWKTIMAGAARVRAGVPWTASNTDRTFPTPAGPLPGHGLLVKLIQEYSGVTPRVAGKPERPLLDATIARNSAQRPVMVGDRLDTDIEGGRNADVDTILVLTGVTGLSELVAATPRLRPHFICPTLESAFVPQGVPTRTEAGAHALGGWSARVEAGELRVEGAGSEADWWRVAAHAAWEHLDATGTPVLVHNAVPPLR</sequence>
<dbReference type="Pfam" id="PF13242">
    <property type="entry name" value="Hydrolase_like"/>
    <property type="match status" value="1"/>
</dbReference>
<dbReference type="Gene3D" id="3.40.50.1000">
    <property type="entry name" value="HAD superfamily/HAD-like"/>
    <property type="match status" value="2"/>
</dbReference>
<keyword evidence="2" id="KW-1185">Reference proteome</keyword>
<dbReference type="RefSeq" id="WP_128220982.1">
    <property type="nucleotide sequence ID" value="NZ_CP034929.1"/>
</dbReference>
<dbReference type="InterPro" id="IPR023214">
    <property type="entry name" value="HAD_sf"/>
</dbReference>
<name>A0ABW1R028_9ACTN</name>
<dbReference type="NCBIfam" id="TIGR01460">
    <property type="entry name" value="HAD-SF-IIA"/>
    <property type="match status" value="1"/>
</dbReference>
<dbReference type="PANTHER" id="PTHR19288:SF95">
    <property type="entry name" value="D-GLYCEROL 3-PHOSPHATE PHOSPHATASE"/>
    <property type="match status" value="1"/>
</dbReference>
<dbReference type="SUPFAM" id="SSF56784">
    <property type="entry name" value="HAD-like"/>
    <property type="match status" value="1"/>
</dbReference>
<evidence type="ECO:0000313" key="2">
    <source>
        <dbReference type="Proteomes" id="UP001596098"/>
    </source>
</evidence>
<dbReference type="Pfam" id="PF13344">
    <property type="entry name" value="Hydrolase_6"/>
    <property type="match status" value="1"/>
</dbReference>
<proteinExistence type="predicted"/>
<dbReference type="PANTHER" id="PTHR19288">
    <property type="entry name" value="4-NITROPHENYLPHOSPHATASE-RELATED"/>
    <property type="match status" value="1"/>
</dbReference>
<protein>
    <submittedName>
        <fullName evidence="1">HAD-IIA family hydrolase</fullName>
    </submittedName>
</protein>
<accession>A0ABW1R028</accession>
<gene>
    <name evidence="1" type="ORF">ACFPWU_13105</name>
</gene>
<evidence type="ECO:0000313" key="1">
    <source>
        <dbReference type="EMBL" id="MFC6154602.1"/>
    </source>
</evidence>
<comment type="caution">
    <text evidence="1">The sequence shown here is derived from an EMBL/GenBank/DDBJ whole genome shotgun (WGS) entry which is preliminary data.</text>
</comment>
<dbReference type="EMBL" id="JBHSQI010000008">
    <property type="protein sequence ID" value="MFC6154602.1"/>
    <property type="molecule type" value="Genomic_DNA"/>
</dbReference>
<dbReference type="GO" id="GO:0016787">
    <property type="term" value="F:hydrolase activity"/>
    <property type="evidence" value="ECO:0007669"/>
    <property type="project" value="UniProtKB-KW"/>
</dbReference>
<organism evidence="1 2">
    <name type="scientific">Nocardioides yefusunii</name>
    <dbReference type="NCBI Taxonomy" id="2500546"/>
    <lineage>
        <taxon>Bacteria</taxon>
        <taxon>Bacillati</taxon>
        <taxon>Actinomycetota</taxon>
        <taxon>Actinomycetes</taxon>
        <taxon>Propionibacteriales</taxon>
        <taxon>Nocardioidaceae</taxon>
        <taxon>Nocardioides</taxon>
    </lineage>
</organism>
<reference evidence="2" key="1">
    <citation type="journal article" date="2019" name="Int. J. Syst. Evol. Microbiol.">
        <title>The Global Catalogue of Microorganisms (GCM) 10K type strain sequencing project: providing services to taxonomists for standard genome sequencing and annotation.</title>
        <authorList>
            <consortium name="The Broad Institute Genomics Platform"/>
            <consortium name="The Broad Institute Genome Sequencing Center for Infectious Disease"/>
            <person name="Wu L."/>
            <person name="Ma J."/>
        </authorList>
    </citation>
    <scope>NUCLEOTIDE SEQUENCE [LARGE SCALE GENOMIC DNA]</scope>
    <source>
        <strain evidence="2">DFY28</strain>
    </source>
</reference>
<dbReference type="InterPro" id="IPR036412">
    <property type="entry name" value="HAD-like_sf"/>
</dbReference>
<dbReference type="InterPro" id="IPR006357">
    <property type="entry name" value="HAD-SF_hydro_IIA"/>
</dbReference>
<dbReference type="Proteomes" id="UP001596098">
    <property type="component" value="Unassembled WGS sequence"/>
</dbReference>
<keyword evidence="1" id="KW-0378">Hydrolase</keyword>